<gene>
    <name evidence="4" type="ORF">H8R27_12980</name>
</gene>
<dbReference type="Proteomes" id="UP000605990">
    <property type="component" value="Unassembled WGS sequence"/>
</dbReference>
<dbReference type="Gene3D" id="3.90.226.10">
    <property type="entry name" value="2-enoyl-CoA Hydratase, Chain A, domain 1"/>
    <property type="match status" value="1"/>
</dbReference>
<feature type="region of interest" description="Disordered" evidence="2">
    <location>
        <begin position="406"/>
        <end position="442"/>
    </location>
</feature>
<dbReference type="InterPro" id="IPR002142">
    <property type="entry name" value="Peptidase_S49"/>
</dbReference>
<evidence type="ECO:0000259" key="3">
    <source>
        <dbReference type="Pfam" id="PF01343"/>
    </source>
</evidence>
<dbReference type="InterPro" id="IPR029045">
    <property type="entry name" value="ClpP/crotonase-like_dom_sf"/>
</dbReference>
<dbReference type="PANTHER" id="PTHR42987">
    <property type="entry name" value="PEPTIDASE S49"/>
    <property type="match status" value="1"/>
</dbReference>
<comment type="similarity">
    <text evidence="1">Belongs to the peptidase S49 family.</text>
</comment>
<evidence type="ECO:0000256" key="2">
    <source>
        <dbReference type="SAM" id="MobiDB-lite"/>
    </source>
</evidence>
<organism evidence="4 5">
    <name type="scientific">Flavobacterium bernardetii</name>
    <dbReference type="NCBI Taxonomy" id="2813823"/>
    <lineage>
        <taxon>Bacteria</taxon>
        <taxon>Pseudomonadati</taxon>
        <taxon>Bacteroidota</taxon>
        <taxon>Flavobacteriia</taxon>
        <taxon>Flavobacteriales</taxon>
        <taxon>Flavobacteriaceae</taxon>
        <taxon>Flavobacterium</taxon>
    </lineage>
</organism>
<feature type="domain" description="Peptidase S49" evidence="3">
    <location>
        <begin position="138"/>
        <end position="285"/>
    </location>
</feature>
<dbReference type="RefSeq" id="WP_166125550.1">
    <property type="nucleotide sequence ID" value="NZ_JAANOQ010000002.1"/>
</dbReference>
<dbReference type="Pfam" id="PF01343">
    <property type="entry name" value="Peptidase_S49"/>
    <property type="match status" value="1"/>
</dbReference>
<evidence type="ECO:0000313" key="5">
    <source>
        <dbReference type="Proteomes" id="UP000605990"/>
    </source>
</evidence>
<comment type="caution">
    <text evidence="4">The sequence shown here is derived from an EMBL/GenBank/DDBJ whole genome shotgun (WGS) entry which is preliminary data.</text>
</comment>
<evidence type="ECO:0000256" key="1">
    <source>
        <dbReference type="ARBA" id="ARBA00008683"/>
    </source>
</evidence>
<keyword evidence="5" id="KW-1185">Reference proteome</keyword>
<accession>A0ABR7J1I4</accession>
<dbReference type="PANTHER" id="PTHR42987:SF7">
    <property type="entry name" value="SIGNAL PEPTIDE PEPTIDASE SPPA-RELATED"/>
    <property type="match status" value="1"/>
</dbReference>
<dbReference type="EMBL" id="JACRUN010000008">
    <property type="protein sequence ID" value="MBC5835803.1"/>
    <property type="molecule type" value="Genomic_DNA"/>
</dbReference>
<proteinExistence type="inferred from homology"/>
<evidence type="ECO:0000313" key="4">
    <source>
        <dbReference type="EMBL" id="MBC5835803.1"/>
    </source>
</evidence>
<sequence length="442" mass="47575">MSIKNIHSLISGKWFIHESYGYSLLPSLFSIIEGQNISITSDEIEPEVFVSSKKSKSNLIAADSFNNESNNDQYVAVINLKNPIYKYNQECGPAGTKSKMAIMENYAKDSNCVGIVLDIDSGGGQVSGTPEFYDYIKSYSKPVVSYTDGMMCSAAYYIGSAANHIIANNRADAIGSIGVMVHFIDVSGIYEKMGAKVITEYATRSTEKNKPFEELLKGNPELYIKTELDPIAEDFINDIKAVRSNVDKSVFAGGTWNASDSLSKGLIDSLGTLQDAINKAFELSKTSKNNSNKTNSKNKVMSKKTKNFAEIQKLVSIEGEGIPTLATITGKKGVQLTEAQLETIEAALSGNAVLLQTEKDNVTAEKEKVTGLTSAVTEAVTTAGLTSAATPEANIKMLGEKVAEYGAQPGAKPKTPKSDGDNVEEESIVDANAAHNKVYNSI</sequence>
<protein>
    <submittedName>
        <fullName evidence="4">S49 family peptidase</fullName>
    </submittedName>
</protein>
<dbReference type="SUPFAM" id="SSF52096">
    <property type="entry name" value="ClpP/crotonase"/>
    <property type="match status" value="1"/>
</dbReference>
<reference evidence="4 5" key="1">
    <citation type="submission" date="2020-08" db="EMBL/GenBank/DDBJ databases">
        <title>Description of novel Flavobacterium F-408 isolate.</title>
        <authorList>
            <person name="Saticioglu I.B."/>
            <person name="Duman M."/>
            <person name="Altun S."/>
        </authorList>
    </citation>
    <scope>NUCLEOTIDE SEQUENCE [LARGE SCALE GENOMIC DNA]</scope>
    <source>
        <strain evidence="4 5">F-408</strain>
    </source>
</reference>
<name>A0ABR7J1I4_9FLAO</name>